<name>Q9PFL2_XYLFA</name>
<evidence type="ECO:0000313" key="2">
    <source>
        <dbReference type="Proteomes" id="UP000000812"/>
    </source>
</evidence>
<reference evidence="1 2" key="1">
    <citation type="journal article" date="2000" name="Nature">
        <title>The genome sequence of the plant pathogen Xylella fastidiosa.</title>
        <authorList>
            <person name="Simpson A.J."/>
            <person name="Reinach F.C."/>
            <person name="Arruda P."/>
            <person name="Abreu F.A."/>
            <person name="Acencio M."/>
            <person name="Alvarenga R."/>
            <person name="Alves L.M."/>
            <person name="Araya J.E."/>
            <person name="Baia G.S."/>
            <person name="Baptista C.S."/>
            <person name="Barros M.H."/>
            <person name="Bonaccorsi E.D."/>
            <person name="Bordin S."/>
            <person name="Bove J.M."/>
            <person name="Briones M.R."/>
            <person name="Bueno M.R."/>
            <person name="Camargo A.A."/>
            <person name="Camargo L.E."/>
            <person name="Carraro D.M."/>
            <person name="Carrer H."/>
            <person name="Colauto N.B."/>
            <person name="Colombo C."/>
            <person name="Costa F.F."/>
            <person name="Costa M.C."/>
            <person name="Costa-Neto C.M."/>
            <person name="Coutinho L.L."/>
            <person name="Cristofani M."/>
            <person name="Dias-Neto E."/>
            <person name="Docena C."/>
            <person name="El-Dorry H."/>
            <person name="Facincani A.P."/>
            <person name="Ferreira A.J."/>
            <person name="Ferreira V.C."/>
            <person name="Ferro J.A."/>
            <person name="Fraga J.S."/>
            <person name="Franca S.C."/>
            <person name="Franco M.C."/>
            <person name="Frohme M."/>
            <person name="Furlan L.R."/>
            <person name="Garnier M."/>
            <person name="Goldman G.H."/>
            <person name="Goldman M.H."/>
            <person name="Gomes S.L."/>
            <person name="Gruber A."/>
            <person name="Ho P.L."/>
            <person name="Hoheisel J.D."/>
            <person name="Junqueira M.L."/>
            <person name="Kemper E.L."/>
            <person name="Kitajima J.P."/>
            <person name="Krieger J.E."/>
            <person name="Kuramae E.E."/>
            <person name="Laigret F."/>
            <person name="Lambais M.R."/>
            <person name="Leite L.C."/>
            <person name="Lemos E.G."/>
            <person name="Lemos M.V."/>
            <person name="Lopes S.A."/>
            <person name="Lopes C.R."/>
            <person name="Machado J.A."/>
            <person name="Machado M.A."/>
            <person name="Madeira A.M."/>
            <person name="Madeira H.M."/>
            <person name="Marino C.L."/>
            <person name="Marques M.V."/>
            <person name="Martins E.A."/>
            <person name="Martins E.M."/>
            <person name="Matsukuma A.Y."/>
            <person name="Menck C.F."/>
            <person name="Miracca E.C."/>
            <person name="Miyaki C.Y."/>
            <person name="Monteriro-Vitorello C.B."/>
            <person name="Moon D.H."/>
            <person name="Nagai M.A."/>
            <person name="Nascimento A.L."/>
            <person name="Netto L.E."/>
            <person name="Nhani A.Jr."/>
            <person name="Nobrega F.G."/>
            <person name="Nunes L.R."/>
            <person name="Oliveira M.A."/>
            <person name="de Oliveira M.C."/>
            <person name="de Oliveira R.C."/>
            <person name="Palmieri D.A."/>
            <person name="Paris A."/>
            <person name="Peixoto B.R."/>
            <person name="Pereira G.A."/>
            <person name="Pereira H.A.Jr."/>
            <person name="Pesquero J.B."/>
            <person name="Quaggio R.B."/>
            <person name="Roberto P.G."/>
            <person name="Rodrigues V."/>
            <person name="de M Rosa A.J."/>
            <person name="de Rosa V.E.Jr."/>
            <person name="de Sa R.G."/>
            <person name="Santelli R.V."/>
            <person name="Sawasaki H.E."/>
            <person name="da Silva A.C."/>
            <person name="da Silva A.M."/>
            <person name="da Silva F.R."/>
            <person name="da Silva W.A.Jr."/>
            <person name="da Silveira J.F."/>
            <person name="Silvestri M.L."/>
            <person name="Siqueira W.J."/>
            <person name="de Souza A.A."/>
            <person name="de Souza A.P."/>
            <person name="Terenzi M.F."/>
            <person name="Truffi D."/>
            <person name="Tsai S.M."/>
            <person name="Tsuhako M.H."/>
            <person name="Vallada H."/>
            <person name="Van Sluys M.A."/>
            <person name="Verjovski-Almeida S."/>
            <person name="Vettore A.L."/>
            <person name="Zago M.A."/>
            <person name="Zatz M."/>
            <person name="Meidanis J."/>
            <person name="Setubal J.C."/>
        </authorList>
    </citation>
    <scope>NUCLEOTIDE SEQUENCE [LARGE SCALE GENOMIC DNA]</scope>
    <source>
        <strain evidence="1 2">9a5c</strain>
    </source>
</reference>
<dbReference type="EMBL" id="AE003849">
    <property type="protein sequence ID" value="AAF83455.1"/>
    <property type="molecule type" value="Genomic_DNA"/>
</dbReference>
<dbReference type="KEGG" id="xfa:XF_0645"/>
<dbReference type="Proteomes" id="UP000000812">
    <property type="component" value="Chromosome"/>
</dbReference>
<proteinExistence type="predicted"/>
<dbReference type="PIR" id="C82780">
    <property type="entry name" value="C82780"/>
</dbReference>
<protein>
    <submittedName>
        <fullName evidence="1">Uncharacterized protein</fullName>
    </submittedName>
</protein>
<gene>
    <name evidence="1" type="ordered locus">XF_0645</name>
</gene>
<dbReference type="AlphaFoldDB" id="Q9PFL2"/>
<dbReference type="HOGENOM" id="CLU_3298875_0_0_6"/>
<sequence length="40" mass="4444">MMFLKCKVMVIIAALNLTVCGTLDGVRCFLFVALHPCQDK</sequence>
<organism evidence="1 2">
    <name type="scientific">Xylella fastidiosa (strain 9a5c)</name>
    <dbReference type="NCBI Taxonomy" id="160492"/>
    <lineage>
        <taxon>Bacteria</taxon>
        <taxon>Pseudomonadati</taxon>
        <taxon>Pseudomonadota</taxon>
        <taxon>Gammaproteobacteria</taxon>
        <taxon>Lysobacterales</taxon>
        <taxon>Lysobacteraceae</taxon>
        <taxon>Xylella</taxon>
    </lineage>
</organism>
<dbReference type="STRING" id="160492.XF_0645"/>
<evidence type="ECO:0000313" key="1">
    <source>
        <dbReference type="EMBL" id="AAF83455.1"/>
    </source>
</evidence>
<accession>Q9PFL2</accession>